<dbReference type="PANTHER" id="PTHR12708">
    <property type="entry name" value="DNA POLYMERASE EPSILON SUBUNIT B"/>
    <property type="match status" value="1"/>
</dbReference>
<dbReference type="GO" id="GO:0008622">
    <property type="term" value="C:epsilon DNA polymerase complex"/>
    <property type="evidence" value="ECO:0007669"/>
    <property type="project" value="InterPro"/>
</dbReference>
<dbReference type="KEGG" id="tet:TTHERM_00048980"/>
<dbReference type="Pfam" id="PF04042">
    <property type="entry name" value="DNA_pol_E_B"/>
    <property type="match status" value="1"/>
</dbReference>
<evidence type="ECO:0000256" key="2">
    <source>
        <dbReference type="ARBA" id="ARBA00009560"/>
    </source>
</evidence>
<dbReference type="InParanoid" id="Q23D93"/>
<dbReference type="GO" id="GO:0006261">
    <property type="term" value="P:DNA-templated DNA replication"/>
    <property type="evidence" value="ECO:0007669"/>
    <property type="project" value="InterPro"/>
</dbReference>
<sequence length="637" mass="73513">MDKRSLIKRFTEEGYTLRPECLNHLTEYFSQLKIQNNNKITPDVVKTHMSKILENVKSLQSHQGDIILGEQTVKGAIELLQRPQNQVMELEIDVDKEKLSEENTIIDDDREKKVNDIINEKYLHTIVVLDTMNETPRIRIHNNKPYTEFIVNANTQEEKKQTVSLGAPSDKVNVFIKRLEIIKTKLSQGKKYYFGAENKKKVAGTNDLEGEEQQQQSQELNDIGSLIGSKGKEMCCLGMIYEGVPGDYYMQDEFSRVKINLEQAQVELGYVTVTSIVIAKGVFDQMQGAFVISKLMLPEFEEEVNLNPSVFKKESSDFFGAKAKVQRILGKLIQLEIESASLGKQGSRAQNLTRFQKERQLEMGIFDLDLNPYFQVSEKNEYCVCVFSDFLISDRNTLKKFEGILQVYESQLKPLVIILMGAFFNVSEINSEFVNDQVKEAINDFLNLLNKFKSLRDNCYWIMVPHINDIGGMPVQPKSELPEHLFTEIKSIIPFFKLVQNPCRLSILGKTFLIQRNDLIKDLRKRQIVINHHKDIQLNYAQTILSQRHLSPLPLIIKPIIWNYDNTLLFYDNPDYLILADSYSDQFDFIMQEKVLTKEEQKSNIQKTYVLNPGSFEKKSTFTVLYPLEGRIETCSV</sequence>
<comment type="similarity">
    <text evidence="2">Belongs to the DNA polymerase epsilon subunit B family.</text>
</comment>
<evidence type="ECO:0000313" key="9">
    <source>
        <dbReference type="Proteomes" id="UP000009168"/>
    </source>
</evidence>
<dbReference type="HOGENOM" id="CLU_429934_0_0_1"/>
<dbReference type="OMA" id="FFCEGCF"/>
<dbReference type="GeneID" id="7839770"/>
<keyword evidence="9" id="KW-1185">Reference proteome</keyword>
<feature type="domain" description="DNA polymerase alpha/delta/epsilon subunit B" evidence="7">
    <location>
        <begin position="386"/>
        <end position="587"/>
    </location>
</feature>
<keyword evidence="3" id="KW-0235">DNA replication</keyword>
<evidence type="ECO:0000313" key="8">
    <source>
        <dbReference type="EMBL" id="EAR94597.1"/>
    </source>
</evidence>
<dbReference type="RefSeq" id="XP_001014793.1">
    <property type="nucleotide sequence ID" value="XM_001014793.1"/>
</dbReference>
<dbReference type="eggNOG" id="KOG3818">
    <property type="taxonomic scope" value="Eukaryota"/>
</dbReference>
<reference evidence="9" key="1">
    <citation type="journal article" date="2006" name="PLoS Biol.">
        <title>Macronuclear genome sequence of the ciliate Tetrahymena thermophila, a model eukaryote.</title>
        <authorList>
            <person name="Eisen J.A."/>
            <person name="Coyne R.S."/>
            <person name="Wu M."/>
            <person name="Wu D."/>
            <person name="Thiagarajan M."/>
            <person name="Wortman J.R."/>
            <person name="Badger J.H."/>
            <person name="Ren Q."/>
            <person name="Amedeo P."/>
            <person name="Jones K.M."/>
            <person name="Tallon L.J."/>
            <person name="Delcher A.L."/>
            <person name="Salzberg S.L."/>
            <person name="Silva J.C."/>
            <person name="Haas B.J."/>
            <person name="Majoros W.H."/>
            <person name="Farzad M."/>
            <person name="Carlton J.M."/>
            <person name="Smith R.K. Jr."/>
            <person name="Garg J."/>
            <person name="Pearlman R.E."/>
            <person name="Karrer K.M."/>
            <person name="Sun L."/>
            <person name="Manning G."/>
            <person name="Elde N.C."/>
            <person name="Turkewitz A.P."/>
            <person name="Asai D.J."/>
            <person name="Wilkes D.E."/>
            <person name="Wang Y."/>
            <person name="Cai H."/>
            <person name="Collins K."/>
            <person name="Stewart B.A."/>
            <person name="Lee S.R."/>
            <person name="Wilamowska K."/>
            <person name="Weinberg Z."/>
            <person name="Ruzzo W.L."/>
            <person name="Wloga D."/>
            <person name="Gaertig J."/>
            <person name="Frankel J."/>
            <person name="Tsao C.-C."/>
            <person name="Gorovsky M.A."/>
            <person name="Keeling P.J."/>
            <person name="Waller R.F."/>
            <person name="Patron N.J."/>
            <person name="Cherry J.M."/>
            <person name="Stover N.A."/>
            <person name="Krieger C.J."/>
            <person name="del Toro C."/>
            <person name="Ryder H.F."/>
            <person name="Williamson S.C."/>
            <person name="Barbeau R.A."/>
            <person name="Hamilton E.P."/>
            <person name="Orias E."/>
        </authorList>
    </citation>
    <scope>NUCLEOTIDE SEQUENCE [LARGE SCALE GENOMIC DNA]</scope>
    <source>
        <strain evidence="9">SB210</strain>
    </source>
</reference>
<dbReference type="GO" id="GO:0003677">
    <property type="term" value="F:DNA binding"/>
    <property type="evidence" value="ECO:0007669"/>
    <property type="project" value="UniProtKB-KW"/>
</dbReference>
<dbReference type="OrthoDB" id="312503at2759"/>
<dbReference type="InterPro" id="IPR007185">
    <property type="entry name" value="DNA_pol_a/d/e_bsu"/>
</dbReference>
<dbReference type="Gene3D" id="3.60.21.60">
    <property type="match status" value="1"/>
</dbReference>
<keyword evidence="5" id="KW-0539">Nucleus</keyword>
<name>Q23D93_TETTS</name>
<evidence type="ECO:0000256" key="6">
    <source>
        <dbReference type="ARBA" id="ARBA00032930"/>
    </source>
</evidence>
<evidence type="ECO:0000256" key="4">
    <source>
        <dbReference type="ARBA" id="ARBA00023125"/>
    </source>
</evidence>
<protein>
    <recommendedName>
        <fullName evidence="6">DNA polymerase II subunit 2</fullName>
    </recommendedName>
</protein>
<evidence type="ECO:0000259" key="7">
    <source>
        <dbReference type="Pfam" id="PF04042"/>
    </source>
</evidence>
<dbReference type="Proteomes" id="UP000009168">
    <property type="component" value="Unassembled WGS sequence"/>
</dbReference>
<proteinExistence type="inferred from homology"/>
<dbReference type="STRING" id="312017.Q23D93"/>
<evidence type="ECO:0000256" key="3">
    <source>
        <dbReference type="ARBA" id="ARBA00022705"/>
    </source>
</evidence>
<accession>Q23D93</accession>
<dbReference type="GO" id="GO:0042276">
    <property type="term" value="P:error-prone translesion synthesis"/>
    <property type="evidence" value="ECO:0007669"/>
    <property type="project" value="TreeGrafter"/>
</dbReference>
<dbReference type="PANTHER" id="PTHR12708:SF0">
    <property type="entry name" value="DNA POLYMERASE EPSILON SUBUNIT 2"/>
    <property type="match status" value="1"/>
</dbReference>
<gene>
    <name evidence="8" type="ORF">TTHERM_00048980</name>
</gene>
<dbReference type="AlphaFoldDB" id="Q23D93"/>
<organism evidence="8 9">
    <name type="scientific">Tetrahymena thermophila (strain SB210)</name>
    <dbReference type="NCBI Taxonomy" id="312017"/>
    <lineage>
        <taxon>Eukaryota</taxon>
        <taxon>Sar</taxon>
        <taxon>Alveolata</taxon>
        <taxon>Ciliophora</taxon>
        <taxon>Intramacronucleata</taxon>
        <taxon>Oligohymenophorea</taxon>
        <taxon>Hymenostomatida</taxon>
        <taxon>Tetrahymenina</taxon>
        <taxon>Tetrahymenidae</taxon>
        <taxon>Tetrahymena</taxon>
    </lineage>
</organism>
<evidence type="ECO:0000256" key="5">
    <source>
        <dbReference type="ARBA" id="ARBA00023242"/>
    </source>
</evidence>
<dbReference type="InterPro" id="IPR016266">
    <property type="entry name" value="POLE2"/>
</dbReference>
<dbReference type="EMBL" id="GG662712">
    <property type="protein sequence ID" value="EAR94597.1"/>
    <property type="molecule type" value="Genomic_DNA"/>
</dbReference>
<evidence type="ECO:0000256" key="1">
    <source>
        <dbReference type="ARBA" id="ARBA00004123"/>
    </source>
</evidence>
<comment type="subcellular location">
    <subcellularLocation>
        <location evidence="1">Nucleus</location>
    </subcellularLocation>
</comment>
<keyword evidence="4" id="KW-0238">DNA-binding</keyword>